<dbReference type="Pfam" id="PF25944">
    <property type="entry name" value="Beta-barrel_RND"/>
    <property type="match status" value="1"/>
</dbReference>
<keyword evidence="9" id="KW-1185">Reference proteome</keyword>
<organism evidence="8 9">
    <name type="scientific">Rhodanobacter hydrolyticus</name>
    <dbReference type="NCBI Taxonomy" id="2250595"/>
    <lineage>
        <taxon>Bacteria</taxon>
        <taxon>Pseudomonadati</taxon>
        <taxon>Pseudomonadota</taxon>
        <taxon>Gammaproteobacteria</taxon>
        <taxon>Lysobacterales</taxon>
        <taxon>Rhodanobacteraceae</taxon>
        <taxon>Rhodanobacter</taxon>
    </lineage>
</organism>
<evidence type="ECO:0000256" key="3">
    <source>
        <dbReference type="SAM" id="MobiDB-lite"/>
    </source>
</evidence>
<dbReference type="Gene3D" id="2.40.50.100">
    <property type="match status" value="1"/>
</dbReference>
<dbReference type="Gene3D" id="1.10.287.470">
    <property type="entry name" value="Helix hairpin bin"/>
    <property type="match status" value="1"/>
</dbReference>
<dbReference type="PANTHER" id="PTHR30158">
    <property type="entry name" value="ACRA/E-RELATED COMPONENT OF DRUG EFFLUX TRANSPORTER"/>
    <property type="match status" value="1"/>
</dbReference>
<feature type="domain" description="Multidrug resistance protein MdtA-like barrel-sandwich hybrid" evidence="5">
    <location>
        <begin position="60"/>
        <end position="197"/>
    </location>
</feature>
<gene>
    <name evidence="8" type="ORF">ISP25_20190</name>
</gene>
<accession>A0ABW8JB04</accession>
<dbReference type="InterPro" id="IPR058626">
    <property type="entry name" value="MdtA-like_b-barrel"/>
</dbReference>
<dbReference type="Gene3D" id="2.40.420.20">
    <property type="match status" value="1"/>
</dbReference>
<dbReference type="NCBIfam" id="TIGR01730">
    <property type="entry name" value="RND_mfp"/>
    <property type="match status" value="1"/>
</dbReference>
<dbReference type="Gene3D" id="2.40.30.170">
    <property type="match status" value="1"/>
</dbReference>
<proteinExistence type="inferred from homology"/>
<feature type="domain" description="Multidrug resistance protein MdtA-like alpha-helical hairpin" evidence="4">
    <location>
        <begin position="101"/>
        <end position="170"/>
    </location>
</feature>
<reference evidence="8 9" key="1">
    <citation type="submission" date="2020-10" db="EMBL/GenBank/DDBJ databases">
        <title>Phylogeny of dyella-like bacteria.</title>
        <authorList>
            <person name="Fu J."/>
        </authorList>
    </citation>
    <scope>NUCLEOTIDE SEQUENCE [LARGE SCALE GENOMIC DNA]</scope>
    <source>
        <strain evidence="8 9">KACC 19113</strain>
    </source>
</reference>
<comment type="similarity">
    <text evidence="2">Belongs to the membrane fusion protein (MFP) (TC 8.A.1) family.</text>
</comment>
<dbReference type="PANTHER" id="PTHR30158:SF3">
    <property type="entry name" value="MULTIDRUG EFFLUX PUMP SUBUNIT ACRA-RELATED"/>
    <property type="match status" value="1"/>
</dbReference>
<dbReference type="InterPro" id="IPR058624">
    <property type="entry name" value="MdtA-like_HH"/>
</dbReference>
<feature type="domain" description="Multidrug resistance protein MdtA-like beta-barrel" evidence="6">
    <location>
        <begin position="213"/>
        <end position="303"/>
    </location>
</feature>
<dbReference type="Proteomes" id="UP001620339">
    <property type="component" value="Unassembled WGS sequence"/>
</dbReference>
<dbReference type="InterPro" id="IPR058625">
    <property type="entry name" value="MdtA-like_BSH"/>
</dbReference>
<evidence type="ECO:0000259" key="6">
    <source>
        <dbReference type="Pfam" id="PF25944"/>
    </source>
</evidence>
<dbReference type="Pfam" id="PF25917">
    <property type="entry name" value="BSH_RND"/>
    <property type="match status" value="1"/>
</dbReference>
<name>A0ABW8JB04_9GAMM</name>
<evidence type="ECO:0000256" key="1">
    <source>
        <dbReference type="ARBA" id="ARBA00004519"/>
    </source>
</evidence>
<sequence length="395" mass="40996">MKSPSLRAPALCLGLLALTACGKKEQGPPQMPPPQVGVITAQPQNEPLTKDLVGRLSSFRSADVRARVSGVLLKRVYVEGSDVKKGDLMFQIDPAPYQAALNSSIANLASAKATYTNAHVVADRDRQLIPQGYIARAQLDADEASERSAAAAVQQAQAAVETARINLGYTKVVSPIDGRSGQQQVTEGAIVGNGTADTGASATLLTTVDQVDPLYVNFTMSVAEMEQLRQAQTGGGVTLAQQNQATVQVTLPDGSTYAEPGVLDFTAATVDPSTGAMNLRAQIPNPKHNLLPGMYVTLKAKLGVQHQVFLVPQTAVLRDTAGAYVFVVGSDGNVKRHDVATSGMSGSNWVVTSGLAAGDQVVVSGVQNVHDGAPAKASPWQPQPATGGSAPAAGK</sequence>
<feature type="domain" description="Multidrug resistance protein MdtA-like C-terminal permuted SH3" evidence="7">
    <location>
        <begin position="307"/>
        <end position="367"/>
    </location>
</feature>
<dbReference type="InterPro" id="IPR006143">
    <property type="entry name" value="RND_pump_MFP"/>
</dbReference>
<dbReference type="EMBL" id="JADIKK010000008">
    <property type="protein sequence ID" value="MFK2879398.1"/>
    <property type="molecule type" value="Genomic_DNA"/>
</dbReference>
<dbReference type="Pfam" id="PF25967">
    <property type="entry name" value="RND-MFP_C"/>
    <property type="match status" value="1"/>
</dbReference>
<evidence type="ECO:0000259" key="5">
    <source>
        <dbReference type="Pfam" id="PF25917"/>
    </source>
</evidence>
<feature type="region of interest" description="Disordered" evidence="3">
    <location>
        <begin position="370"/>
        <end position="395"/>
    </location>
</feature>
<evidence type="ECO:0000259" key="7">
    <source>
        <dbReference type="Pfam" id="PF25967"/>
    </source>
</evidence>
<comment type="subcellular location">
    <subcellularLocation>
        <location evidence="1">Cell inner membrane</location>
        <topology evidence="1">Lipid-anchor</topology>
    </subcellularLocation>
</comment>
<protein>
    <submittedName>
        <fullName evidence="8">Efflux RND transporter periplasmic adaptor subunit</fullName>
    </submittedName>
</protein>
<evidence type="ECO:0000313" key="9">
    <source>
        <dbReference type="Proteomes" id="UP001620339"/>
    </source>
</evidence>
<dbReference type="RefSeq" id="WP_404616189.1">
    <property type="nucleotide sequence ID" value="NZ_JADIKK010000008.1"/>
</dbReference>
<evidence type="ECO:0000259" key="4">
    <source>
        <dbReference type="Pfam" id="PF25876"/>
    </source>
</evidence>
<dbReference type="SUPFAM" id="SSF111369">
    <property type="entry name" value="HlyD-like secretion proteins"/>
    <property type="match status" value="1"/>
</dbReference>
<dbReference type="InterPro" id="IPR058627">
    <property type="entry name" value="MdtA-like_C"/>
</dbReference>
<evidence type="ECO:0000313" key="8">
    <source>
        <dbReference type="EMBL" id="MFK2879398.1"/>
    </source>
</evidence>
<evidence type="ECO:0000256" key="2">
    <source>
        <dbReference type="ARBA" id="ARBA00009477"/>
    </source>
</evidence>
<comment type="caution">
    <text evidence="8">The sequence shown here is derived from an EMBL/GenBank/DDBJ whole genome shotgun (WGS) entry which is preliminary data.</text>
</comment>
<dbReference type="PROSITE" id="PS51257">
    <property type="entry name" value="PROKAR_LIPOPROTEIN"/>
    <property type="match status" value="1"/>
</dbReference>
<dbReference type="Pfam" id="PF25876">
    <property type="entry name" value="HH_MFP_RND"/>
    <property type="match status" value="1"/>
</dbReference>